<dbReference type="InterPro" id="IPR004045">
    <property type="entry name" value="Glutathione_S-Trfase_N"/>
</dbReference>
<dbReference type="CDD" id="cd03075">
    <property type="entry name" value="GST_N_Mu"/>
    <property type="match status" value="1"/>
</dbReference>
<dbReference type="PROSITE" id="PS50405">
    <property type="entry name" value="GST_CTER"/>
    <property type="match status" value="1"/>
</dbReference>
<evidence type="ECO:0000313" key="9">
    <source>
        <dbReference type="Proteomes" id="UP000887013"/>
    </source>
</evidence>
<comment type="similarity">
    <text evidence="2">Belongs to the GST superfamily. Mu family.</text>
</comment>
<evidence type="ECO:0000256" key="5">
    <source>
        <dbReference type="ARBA" id="ARBA00047960"/>
    </source>
</evidence>
<evidence type="ECO:0000256" key="4">
    <source>
        <dbReference type="ARBA" id="ARBA00022679"/>
    </source>
</evidence>
<dbReference type="PANTHER" id="PTHR11571">
    <property type="entry name" value="GLUTATHIONE S-TRANSFERASE"/>
    <property type="match status" value="1"/>
</dbReference>
<keyword evidence="9" id="KW-1185">Reference proteome</keyword>
<comment type="catalytic activity">
    <reaction evidence="5">
        <text>RX + glutathione = an S-substituted glutathione + a halide anion + H(+)</text>
        <dbReference type="Rhea" id="RHEA:16437"/>
        <dbReference type="ChEBI" id="CHEBI:15378"/>
        <dbReference type="ChEBI" id="CHEBI:16042"/>
        <dbReference type="ChEBI" id="CHEBI:17792"/>
        <dbReference type="ChEBI" id="CHEBI:57925"/>
        <dbReference type="ChEBI" id="CHEBI:90779"/>
        <dbReference type="EC" id="2.5.1.18"/>
    </reaction>
</comment>
<evidence type="ECO:0000259" key="7">
    <source>
        <dbReference type="PROSITE" id="PS50405"/>
    </source>
</evidence>
<dbReference type="EMBL" id="BMAW01089397">
    <property type="protein sequence ID" value="GFS39628.1"/>
    <property type="molecule type" value="Genomic_DNA"/>
</dbReference>
<dbReference type="InterPro" id="IPR004046">
    <property type="entry name" value="GST_C"/>
</dbReference>
<evidence type="ECO:0000256" key="1">
    <source>
        <dbReference type="ARBA" id="ARBA00003701"/>
    </source>
</evidence>
<evidence type="ECO:0000256" key="2">
    <source>
        <dbReference type="ARBA" id="ARBA00005861"/>
    </source>
</evidence>
<name>A0A8X6KCK0_NEPPI</name>
<dbReference type="InterPro" id="IPR040079">
    <property type="entry name" value="Glutathione_S-Trfase"/>
</dbReference>
<comment type="function">
    <text evidence="1">Conjugation of reduced glutathione to a wide number of exogenous and endogenous hydrophobic electrophiles.</text>
</comment>
<feature type="domain" description="GST C-terminal" evidence="7">
    <location>
        <begin position="85"/>
        <end position="203"/>
    </location>
</feature>
<evidence type="ECO:0000259" key="6">
    <source>
        <dbReference type="PROSITE" id="PS50404"/>
    </source>
</evidence>
<dbReference type="Pfam" id="PF14497">
    <property type="entry name" value="GST_C_3"/>
    <property type="match status" value="1"/>
</dbReference>
<dbReference type="OrthoDB" id="4951845at2759"/>
<reference evidence="8" key="1">
    <citation type="submission" date="2020-08" db="EMBL/GenBank/DDBJ databases">
        <title>Multicomponent nature underlies the extraordinary mechanical properties of spider dragline silk.</title>
        <authorList>
            <person name="Kono N."/>
            <person name="Nakamura H."/>
            <person name="Mori M."/>
            <person name="Yoshida Y."/>
            <person name="Ohtoshi R."/>
            <person name="Malay A.D."/>
            <person name="Moran D.A.P."/>
            <person name="Tomita M."/>
            <person name="Numata K."/>
            <person name="Arakawa K."/>
        </authorList>
    </citation>
    <scope>NUCLEOTIDE SEQUENCE</scope>
</reference>
<dbReference type="InterPro" id="IPR010987">
    <property type="entry name" value="Glutathione-S-Trfase_C-like"/>
</dbReference>
<dbReference type="PANTHER" id="PTHR11571:SF222">
    <property type="entry name" value="GLUTATHIONE TRANSFERASE"/>
    <property type="match status" value="1"/>
</dbReference>
<dbReference type="EC" id="2.5.1.18" evidence="3"/>
<dbReference type="InterPro" id="IPR050213">
    <property type="entry name" value="GST_superfamily"/>
</dbReference>
<dbReference type="PROSITE" id="PS50404">
    <property type="entry name" value="GST_NTER"/>
    <property type="match status" value="1"/>
</dbReference>
<dbReference type="SUPFAM" id="SSF47616">
    <property type="entry name" value="GST C-terminal domain-like"/>
    <property type="match status" value="1"/>
</dbReference>
<dbReference type="SFLD" id="SFLDG01205">
    <property type="entry name" value="AMPS.1"/>
    <property type="match status" value="1"/>
</dbReference>
<dbReference type="Proteomes" id="UP000887013">
    <property type="component" value="Unassembled WGS sequence"/>
</dbReference>
<dbReference type="Pfam" id="PF02798">
    <property type="entry name" value="GST_N"/>
    <property type="match status" value="1"/>
</dbReference>
<dbReference type="SFLD" id="SFLDS00019">
    <property type="entry name" value="Glutathione_Transferase_(cytos"/>
    <property type="match status" value="1"/>
</dbReference>
<dbReference type="AlphaFoldDB" id="A0A8X6KCK0"/>
<feature type="domain" description="GST N-terminal" evidence="6">
    <location>
        <begin position="2"/>
        <end position="83"/>
    </location>
</feature>
<dbReference type="SFLD" id="SFLDG00363">
    <property type="entry name" value="AMPS_(cytGST):_Alpha-__Mu-__Pi"/>
    <property type="match status" value="1"/>
</dbReference>
<evidence type="ECO:0000313" key="8">
    <source>
        <dbReference type="EMBL" id="GFS39628.1"/>
    </source>
</evidence>
<dbReference type="FunFam" id="1.20.1050.10:FF:000003">
    <property type="entry name" value="Glutathione S-transferase 2"/>
    <property type="match status" value="1"/>
</dbReference>
<dbReference type="InterPro" id="IPR036282">
    <property type="entry name" value="Glutathione-S-Trfase_C_sf"/>
</dbReference>
<organism evidence="8 9">
    <name type="scientific">Nephila pilipes</name>
    <name type="common">Giant wood spider</name>
    <name type="synonym">Nephila maculata</name>
    <dbReference type="NCBI Taxonomy" id="299642"/>
    <lineage>
        <taxon>Eukaryota</taxon>
        <taxon>Metazoa</taxon>
        <taxon>Ecdysozoa</taxon>
        <taxon>Arthropoda</taxon>
        <taxon>Chelicerata</taxon>
        <taxon>Arachnida</taxon>
        <taxon>Araneae</taxon>
        <taxon>Araneomorphae</taxon>
        <taxon>Entelegynae</taxon>
        <taxon>Araneoidea</taxon>
        <taxon>Nephilidae</taxon>
        <taxon>Nephila</taxon>
    </lineage>
</organism>
<dbReference type="GO" id="GO:0006749">
    <property type="term" value="P:glutathione metabolic process"/>
    <property type="evidence" value="ECO:0007669"/>
    <property type="project" value="TreeGrafter"/>
</dbReference>
<gene>
    <name evidence="8" type="ORF">NPIL_643291</name>
</gene>
<sequence length="220" mass="26086">MVKPVLAYWDLRGIAEPIRYLLRYKKVDFEDKRYTLGKDDWKNAKFNLGLDFPNLPYYIEGDIKLTQSMAILRYLACKHGLDGKTDEEKRRIAMAEQQVLDFRLSLRTLVMSENYETAKEEFIKNLPNQFKLWEKFLGDRKFIAGDEISYPDFQLYEVLDFYRMFHPSTFESFPTLKAFHERIKNLPELKQYLNSPAFKKWPFFNPLAKFGGSGEPPKHA</sequence>
<keyword evidence="4" id="KW-0808">Transferase</keyword>
<dbReference type="SUPFAM" id="SSF52833">
    <property type="entry name" value="Thioredoxin-like"/>
    <property type="match status" value="1"/>
</dbReference>
<evidence type="ECO:0000256" key="3">
    <source>
        <dbReference type="ARBA" id="ARBA00012452"/>
    </source>
</evidence>
<dbReference type="GO" id="GO:0004364">
    <property type="term" value="F:glutathione transferase activity"/>
    <property type="evidence" value="ECO:0007669"/>
    <property type="project" value="UniProtKB-EC"/>
</dbReference>
<accession>A0A8X6KCK0</accession>
<protein>
    <recommendedName>
        <fullName evidence="3">glutathione transferase</fullName>
        <ecNumber evidence="3">2.5.1.18</ecNumber>
    </recommendedName>
</protein>
<dbReference type="InterPro" id="IPR036249">
    <property type="entry name" value="Thioredoxin-like_sf"/>
</dbReference>
<dbReference type="Gene3D" id="1.20.1050.130">
    <property type="match status" value="1"/>
</dbReference>
<proteinExistence type="inferred from homology"/>
<comment type="caution">
    <text evidence="8">The sequence shown here is derived from an EMBL/GenBank/DDBJ whole genome shotgun (WGS) entry which is preliminary data.</text>
</comment>